<dbReference type="InterPro" id="IPR050902">
    <property type="entry name" value="ABC_Transporter_SBP"/>
</dbReference>
<name>A0ABW5DW68_9PROT</name>
<dbReference type="PROSITE" id="PS50983">
    <property type="entry name" value="FE_B12_PBP"/>
    <property type="match status" value="1"/>
</dbReference>
<dbReference type="Proteomes" id="UP001597295">
    <property type="component" value="Unassembled WGS sequence"/>
</dbReference>
<organism evidence="3 4">
    <name type="scientific">Lacibacterium aquatile</name>
    <dbReference type="NCBI Taxonomy" id="1168082"/>
    <lineage>
        <taxon>Bacteria</taxon>
        <taxon>Pseudomonadati</taxon>
        <taxon>Pseudomonadota</taxon>
        <taxon>Alphaproteobacteria</taxon>
        <taxon>Rhodospirillales</taxon>
        <taxon>Rhodospirillaceae</taxon>
    </lineage>
</organism>
<keyword evidence="4" id="KW-1185">Reference proteome</keyword>
<dbReference type="EMBL" id="JBHUIP010000016">
    <property type="protein sequence ID" value="MFD2265100.1"/>
    <property type="molecule type" value="Genomic_DNA"/>
</dbReference>
<keyword evidence="1" id="KW-0732">Signal</keyword>
<accession>A0ABW5DW68</accession>
<dbReference type="PANTHER" id="PTHR30535:SF34">
    <property type="entry name" value="MOLYBDATE-BINDING PROTEIN MOLA"/>
    <property type="match status" value="1"/>
</dbReference>
<comment type="caution">
    <text evidence="3">The sequence shown here is derived from an EMBL/GenBank/DDBJ whole genome shotgun (WGS) entry which is preliminary data.</text>
</comment>
<feature type="domain" description="Fe/B12 periplasmic-binding" evidence="2">
    <location>
        <begin position="39"/>
        <end position="342"/>
    </location>
</feature>
<dbReference type="Gene3D" id="3.40.50.1980">
    <property type="entry name" value="Nitrogenase molybdenum iron protein domain"/>
    <property type="match status" value="2"/>
</dbReference>
<dbReference type="PANTHER" id="PTHR30535">
    <property type="entry name" value="VITAMIN B12-BINDING PROTEIN"/>
    <property type="match status" value="1"/>
</dbReference>
<feature type="chain" id="PRO_5045143856" evidence="1">
    <location>
        <begin position="20"/>
        <end position="371"/>
    </location>
</feature>
<protein>
    <submittedName>
        <fullName evidence="3">Iron ABC transporter substrate-binding protein</fullName>
    </submittedName>
</protein>
<evidence type="ECO:0000259" key="2">
    <source>
        <dbReference type="PROSITE" id="PS50983"/>
    </source>
</evidence>
<evidence type="ECO:0000313" key="4">
    <source>
        <dbReference type="Proteomes" id="UP001597295"/>
    </source>
</evidence>
<evidence type="ECO:0000256" key="1">
    <source>
        <dbReference type="SAM" id="SignalP"/>
    </source>
</evidence>
<gene>
    <name evidence="3" type="ORF">ACFSM5_19515</name>
</gene>
<sequence>MLGKIGAALAIALTAQVAAARTVTDLAGRTVEVPEKVERVILGEGRFLPTFAILDRDPTQRLVGIMADYERLDPSGYKQYADRFPALAKVERFGLTSEASFSSEKAIALAPQLAILGADGGHGPSARSLETVKQLEAAGAVVIFIDLRVDPLVNTPRSIELLGQVLGREQEAAEFLTFYKDALKRVTEPLAAATPARPKVFLESRVGLGDQCCESMSKGMLALLVAAAGGQNMADGLLPGVAGTINAEFLIANQPDLYVGTAIGSAGEAADSKRLALGAGVDRATALASLARNGKRPILSDLQAIRDGRSHSIWHHFYNSPFNVVAVQAMAKWFQPSLFADLDPQVTLADAYRRFQPVPLDGTYWAGPLSQ</sequence>
<dbReference type="SUPFAM" id="SSF53807">
    <property type="entry name" value="Helical backbone' metal receptor"/>
    <property type="match status" value="1"/>
</dbReference>
<dbReference type="RefSeq" id="WP_379878272.1">
    <property type="nucleotide sequence ID" value="NZ_JBHUIP010000016.1"/>
</dbReference>
<feature type="signal peptide" evidence="1">
    <location>
        <begin position="1"/>
        <end position="19"/>
    </location>
</feature>
<proteinExistence type="predicted"/>
<dbReference type="InterPro" id="IPR002491">
    <property type="entry name" value="ABC_transptr_periplasmic_BD"/>
</dbReference>
<evidence type="ECO:0000313" key="3">
    <source>
        <dbReference type="EMBL" id="MFD2265100.1"/>
    </source>
</evidence>
<reference evidence="4" key="1">
    <citation type="journal article" date="2019" name="Int. J. Syst. Evol. Microbiol.">
        <title>The Global Catalogue of Microorganisms (GCM) 10K type strain sequencing project: providing services to taxonomists for standard genome sequencing and annotation.</title>
        <authorList>
            <consortium name="The Broad Institute Genomics Platform"/>
            <consortium name="The Broad Institute Genome Sequencing Center for Infectious Disease"/>
            <person name="Wu L."/>
            <person name="Ma J."/>
        </authorList>
    </citation>
    <scope>NUCLEOTIDE SEQUENCE [LARGE SCALE GENOMIC DNA]</scope>
    <source>
        <strain evidence="4">CGMCC 1.19062</strain>
    </source>
</reference>